<gene>
    <name evidence="3" type="ORF">C6N75_08920</name>
</gene>
<keyword evidence="4" id="KW-1185">Reference proteome</keyword>
<evidence type="ECO:0000313" key="4">
    <source>
        <dbReference type="Proteomes" id="UP000239322"/>
    </source>
</evidence>
<reference evidence="3 4" key="1">
    <citation type="submission" date="2018-03" db="EMBL/GenBank/DDBJ databases">
        <title>Novel Streptomyces sp. from soil.</title>
        <authorList>
            <person name="Tan G.Y.A."/>
            <person name="Lee Z.Y."/>
        </authorList>
    </citation>
    <scope>NUCLEOTIDE SEQUENCE [LARGE SCALE GENOMIC DNA]</scope>
    <source>
        <strain evidence="3 4">ST5x</strain>
    </source>
</reference>
<dbReference type="Proteomes" id="UP000239322">
    <property type="component" value="Unassembled WGS sequence"/>
</dbReference>
<name>A0A2S9PYT9_9ACTN</name>
<dbReference type="EMBL" id="PVLV01000111">
    <property type="protein sequence ID" value="PRH79591.1"/>
    <property type="molecule type" value="Genomic_DNA"/>
</dbReference>
<accession>A0A2S9PYT9</accession>
<feature type="region of interest" description="Disordered" evidence="1">
    <location>
        <begin position="145"/>
        <end position="190"/>
    </location>
</feature>
<dbReference type="RefSeq" id="WP_105868334.1">
    <property type="nucleotide sequence ID" value="NZ_PVLV01000111.1"/>
</dbReference>
<protein>
    <submittedName>
        <fullName evidence="3">Uncharacterized protein</fullName>
    </submittedName>
</protein>
<proteinExistence type="predicted"/>
<keyword evidence="2" id="KW-0472">Membrane</keyword>
<dbReference type="AlphaFoldDB" id="A0A2S9PYT9"/>
<evidence type="ECO:0000256" key="1">
    <source>
        <dbReference type="SAM" id="MobiDB-lite"/>
    </source>
</evidence>
<feature type="compositionally biased region" description="Low complexity" evidence="1">
    <location>
        <begin position="9"/>
        <end position="42"/>
    </location>
</feature>
<keyword evidence="2" id="KW-0812">Transmembrane</keyword>
<feature type="region of interest" description="Disordered" evidence="1">
    <location>
        <begin position="1"/>
        <end position="97"/>
    </location>
</feature>
<evidence type="ECO:0000313" key="3">
    <source>
        <dbReference type="EMBL" id="PRH79591.1"/>
    </source>
</evidence>
<comment type="caution">
    <text evidence="3">The sequence shown here is derived from an EMBL/GenBank/DDBJ whole genome shotgun (WGS) entry which is preliminary data.</text>
</comment>
<keyword evidence="2" id="KW-1133">Transmembrane helix</keyword>
<sequence>MSFGGGPSWPGEPGPGSENQPPYGQQQAQQPHGQQQYGQQYGARSGDQHGHGYGQSYGQSYGQEYGQGYGRQPGAPSPVPYQEPYGQPSDLFPSAAETPDWTALADASAARKRRRRLLVTGAAALATAVVGTAIAVAVVSSGEGGAATAAPRDSTAPELPGGASGEPQPTFSSVAPPPPPDPMDYISDPAKDTAPLTAESLFPGKQLTIGEHAYTRGATAATADCAAAGQGGLAGVLARHGCDRMVRATFERDGVAVTVGIAVFDSPEAAQKVKKEAVGGVTTLAGAGVDPFCQARTVCLRRANAVGRYAYFTQAGFTSGKRVTTADRKVFAGSDDLGTFAFDRIHARGREQASAAAGG</sequence>
<feature type="compositionally biased region" description="Low complexity" evidence="1">
    <location>
        <begin position="54"/>
        <end position="64"/>
    </location>
</feature>
<organism evidence="3 4">
    <name type="scientific">Streptomyces solincola</name>
    <dbReference type="NCBI Taxonomy" id="2100817"/>
    <lineage>
        <taxon>Bacteria</taxon>
        <taxon>Bacillati</taxon>
        <taxon>Actinomycetota</taxon>
        <taxon>Actinomycetes</taxon>
        <taxon>Kitasatosporales</taxon>
        <taxon>Streptomycetaceae</taxon>
        <taxon>Streptomyces</taxon>
    </lineage>
</organism>
<dbReference type="OrthoDB" id="3874183at2"/>
<evidence type="ECO:0000256" key="2">
    <source>
        <dbReference type="SAM" id="Phobius"/>
    </source>
</evidence>
<feature type="transmembrane region" description="Helical" evidence="2">
    <location>
        <begin position="117"/>
        <end position="139"/>
    </location>
</feature>